<dbReference type="InterPro" id="IPR014001">
    <property type="entry name" value="Helicase_ATP-bd"/>
</dbReference>
<feature type="domain" description="Helicase C-terminal" evidence="7">
    <location>
        <begin position="197"/>
        <end position="369"/>
    </location>
</feature>
<evidence type="ECO:0000256" key="1">
    <source>
        <dbReference type="ARBA" id="ARBA00022741"/>
    </source>
</evidence>
<evidence type="ECO:0000256" key="4">
    <source>
        <dbReference type="ARBA" id="ARBA00022840"/>
    </source>
</evidence>
<protein>
    <submittedName>
        <fullName evidence="8">Pre-mRNA-splicing factor ATP-dependent RNA helicase</fullName>
    </submittedName>
</protein>
<keyword evidence="3 8" id="KW-0347">Helicase</keyword>
<dbReference type="Proteomes" id="UP000018208">
    <property type="component" value="Unassembled WGS sequence"/>
</dbReference>
<dbReference type="PANTHER" id="PTHR18934:SF91">
    <property type="entry name" value="PRE-MRNA-SPLICING FACTOR ATP-DEPENDENT RNA HELICASE PRP16"/>
    <property type="match status" value="1"/>
</dbReference>
<dbReference type="InterPro" id="IPR011709">
    <property type="entry name" value="DEAD-box_helicase_OB_fold"/>
</dbReference>
<dbReference type="Pfam" id="PF00271">
    <property type="entry name" value="Helicase_C"/>
    <property type="match status" value="1"/>
</dbReference>
<dbReference type="InterPro" id="IPR027417">
    <property type="entry name" value="P-loop_NTPase"/>
</dbReference>
<dbReference type="CDD" id="cd17917">
    <property type="entry name" value="DEXHc_RHA-like"/>
    <property type="match status" value="1"/>
</dbReference>
<dbReference type="PANTHER" id="PTHR18934">
    <property type="entry name" value="ATP-DEPENDENT RNA HELICASE"/>
    <property type="match status" value="1"/>
</dbReference>
<dbReference type="OrthoDB" id="10253254at2759"/>
<feature type="domain" description="Helicase ATP-binding" evidence="6">
    <location>
        <begin position="13"/>
        <end position="172"/>
    </location>
</feature>
<gene>
    <name evidence="8" type="ORF">SS50377_15503</name>
    <name evidence="9" type="ORF">SS50377_24645</name>
</gene>
<organism evidence="8">
    <name type="scientific">Spironucleus salmonicida</name>
    <dbReference type="NCBI Taxonomy" id="348837"/>
    <lineage>
        <taxon>Eukaryota</taxon>
        <taxon>Metamonada</taxon>
        <taxon>Diplomonadida</taxon>
        <taxon>Hexamitidae</taxon>
        <taxon>Hexamitinae</taxon>
        <taxon>Spironucleus</taxon>
    </lineage>
</organism>
<reference evidence="8 9" key="1">
    <citation type="journal article" date="2014" name="PLoS Genet.">
        <title>The Genome of Spironucleus salmonicida Highlights a Fish Pathogen Adapted to Fluctuating Environments.</title>
        <authorList>
            <person name="Xu F."/>
            <person name="Jerlstrom-Hultqvist J."/>
            <person name="Einarsson E."/>
            <person name="Astvaldsson A."/>
            <person name="Svard S.G."/>
            <person name="Andersson J.O."/>
        </authorList>
    </citation>
    <scope>NUCLEOTIDE SEQUENCE</scope>
    <source>
        <strain evidence="9">ATCC 50377</strain>
    </source>
</reference>
<dbReference type="AlphaFoldDB" id="V6LL93"/>
<dbReference type="EMBL" id="KI546115">
    <property type="protein sequence ID" value="EST44506.1"/>
    <property type="molecule type" value="Genomic_DNA"/>
</dbReference>
<name>V6LL93_9EUKA</name>
<accession>V6LL93</accession>
<keyword evidence="4" id="KW-0067">ATP-binding</keyword>
<dbReference type="GO" id="GO:0016787">
    <property type="term" value="F:hydrolase activity"/>
    <property type="evidence" value="ECO:0007669"/>
    <property type="project" value="UniProtKB-KW"/>
</dbReference>
<keyword evidence="10" id="KW-1185">Reference proteome</keyword>
<sequence length="607" mass="67851">MSLPIHQHQHQLVDAILRSQFTILSSPTGSGKSTQLPQFLLAHTKKRITVTQPRRVAAISLAERVAFEMNVKIGTQVGFSVRFQDQTDKSTKIRYATDGVVVREALRGSFLTDDFLIIDEAHERSVQTDILLGLAKLWGQQNAKLKIIIMSATLNCQEFANFFETENILHIQGRTYPIRHLFLEQPERNYIEATALAIYQIIQSQSQQIKGDILTFMPGEREIETVVSTLKIYLQNDPKIEILPLFSSLPQEQQMRIFSPKPENIEIRVIVATNVAETSITVPCISFVVDSGLVRQKIYDPNSGLSRLITIPAAKSQLQQRAGRAGRISAGQVFHLYTFESFSELKNAQIPEILRSDLSDVFLTLLAAGISKIQEFQVPQQPQQISKKRALARLFKLGIVETGPEIGAFQLSTLGLQCAKLPLAVDQAVCVISSLQYNENVLRKTVKLVAVLQVVESIFSGETKKLRANFESALGDHITLVNVFEEWEAVKNRKEFCVKYGVSDRSMQFARSVFDQIMAIITANFTICSVSVEDENEVVLRCVLKGFVENVAMSVEGTQQYSTRGLTAKLHPGGGFRGSELVVYNEAVQTSDVYLRVVSGVKEAWLE</sequence>
<evidence type="ECO:0000256" key="2">
    <source>
        <dbReference type="ARBA" id="ARBA00022801"/>
    </source>
</evidence>
<dbReference type="SMART" id="SM00847">
    <property type="entry name" value="HA2"/>
    <property type="match status" value="1"/>
</dbReference>
<dbReference type="VEuPathDB" id="GiardiaDB:SS50377_24645"/>
<dbReference type="InterPro" id="IPR042035">
    <property type="entry name" value="DEAH_win-hel_dom"/>
</dbReference>
<evidence type="ECO:0000259" key="6">
    <source>
        <dbReference type="PROSITE" id="PS51192"/>
    </source>
</evidence>
<evidence type="ECO:0000259" key="7">
    <source>
        <dbReference type="PROSITE" id="PS51194"/>
    </source>
</evidence>
<dbReference type="Gene3D" id="1.10.10.2130">
    <property type="entry name" value="DEAH helicase family, winged-helix domain"/>
    <property type="match status" value="1"/>
</dbReference>
<dbReference type="PROSITE" id="PS51194">
    <property type="entry name" value="HELICASE_CTER"/>
    <property type="match status" value="1"/>
</dbReference>
<evidence type="ECO:0000256" key="3">
    <source>
        <dbReference type="ARBA" id="ARBA00022806"/>
    </source>
</evidence>
<keyword evidence="1" id="KW-0547">Nucleotide-binding</keyword>
<dbReference type="GO" id="GO:0004386">
    <property type="term" value="F:helicase activity"/>
    <property type="evidence" value="ECO:0007669"/>
    <property type="project" value="UniProtKB-KW"/>
</dbReference>
<evidence type="ECO:0000313" key="8">
    <source>
        <dbReference type="EMBL" id="EST44506.1"/>
    </source>
</evidence>
<dbReference type="Gene3D" id="3.40.50.300">
    <property type="entry name" value="P-loop containing nucleotide triphosphate hydrolases"/>
    <property type="match status" value="2"/>
</dbReference>
<dbReference type="Pfam" id="PF07717">
    <property type="entry name" value="OB_NTP_bind"/>
    <property type="match status" value="1"/>
</dbReference>
<dbReference type="CDD" id="cd18791">
    <property type="entry name" value="SF2_C_RHA"/>
    <property type="match status" value="1"/>
</dbReference>
<dbReference type="SMART" id="SM00487">
    <property type="entry name" value="DEXDc"/>
    <property type="match status" value="1"/>
</dbReference>
<reference evidence="9" key="2">
    <citation type="submission" date="2020-12" db="EMBL/GenBank/DDBJ databases">
        <title>New Spironucleus salmonicida genome in near-complete chromosomes.</title>
        <authorList>
            <person name="Xu F."/>
            <person name="Kurt Z."/>
            <person name="Jimenez-Gonzalez A."/>
            <person name="Astvaldsson A."/>
            <person name="Andersson J.O."/>
            <person name="Svard S.G."/>
        </authorList>
    </citation>
    <scope>NUCLEOTIDE SEQUENCE</scope>
    <source>
        <strain evidence="9">ATCC 50377</strain>
    </source>
</reference>
<dbReference type="InterPro" id="IPR001650">
    <property type="entry name" value="Helicase_C-like"/>
</dbReference>
<dbReference type="GO" id="GO:0003723">
    <property type="term" value="F:RNA binding"/>
    <property type="evidence" value="ECO:0007669"/>
    <property type="project" value="TreeGrafter"/>
</dbReference>
<proteinExistence type="inferred from homology"/>
<evidence type="ECO:0000256" key="5">
    <source>
        <dbReference type="ARBA" id="ARBA00038040"/>
    </source>
</evidence>
<keyword evidence="2" id="KW-0378">Hydrolase</keyword>
<dbReference type="GO" id="GO:0005524">
    <property type="term" value="F:ATP binding"/>
    <property type="evidence" value="ECO:0007669"/>
    <property type="project" value="UniProtKB-KW"/>
</dbReference>
<dbReference type="InterPro" id="IPR007502">
    <property type="entry name" value="Helicase-assoc_dom"/>
</dbReference>
<dbReference type="InterPro" id="IPR011545">
    <property type="entry name" value="DEAD/DEAH_box_helicase_dom"/>
</dbReference>
<evidence type="ECO:0000313" key="9">
    <source>
        <dbReference type="EMBL" id="KAH0572534.1"/>
    </source>
</evidence>
<dbReference type="EMBL" id="AUWU02000005">
    <property type="protein sequence ID" value="KAH0572534.1"/>
    <property type="molecule type" value="Genomic_DNA"/>
</dbReference>
<dbReference type="SMART" id="SM00490">
    <property type="entry name" value="HELICc"/>
    <property type="match status" value="1"/>
</dbReference>
<dbReference type="PROSITE" id="PS51192">
    <property type="entry name" value="HELICASE_ATP_BIND_1"/>
    <property type="match status" value="1"/>
</dbReference>
<evidence type="ECO:0000313" key="10">
    <source>
        <dbReference type="Proteomes" id="UP000018208"/>
    </source>
</evidence>
<dbReference type="Pfam" id="PF00270">
    <property type="entry name" value="DEAD"/>
    <property type="match status" value="1"/>
</dbReference>
<comment type="similarity">
    <text evidence="5">Belongs to the DEAD box helicase family. DEAH subfamily. PRP16 sub-subfamily.</text>
</comment>
<dbReference type="SUPFAM" id="SSF52540">
    <property type="entry name" value="P-loop containing nucleoside triphosphate hydrolases"/>
    <property type="match status" value="1"/>
</dbReference>